<evidence type="ECO:0000259" key="2">
    <source>
        <dbReference type="PROSITE" id="PS50943"/>
    </source>
</evidence>
<dbReference type="Gene3D" id="1.10.260.40">
    <property type="entry name" value="lambda repressor-like DNA-binding domains"/>
    <property type="match status" value="1"/>
</dbReference>
<dbReference type="InterPro" id="IPR013430">
    <property type="entry name" value="Toxin_antidote_HigA"/>
</dbReference>
<protein>
    <submittedName>
        <fullName evidence="3">Addiction module antidote protein, HigA family</fullName>
    </submittedName>
</protein>
<organism evidence="3 4">
    <name type="scientific">Candidatus Lambdaproteobacteria bacterium RIFOXYD2_FULL_56_26</name>
    <dbReference type="NCBI Taxonomy" id="1817773"/>
    <lineage>
        <taxon>Bacteria</taxon>
        <taxon>Pseudomonadati</taxon>
        <taxon>Pseudomonadota</taxon>
        <taxon>Candidatus Lambdaproteobacteria</taxon>
    </lineage>
</organism>
<gene>
    <name evidence="3" type="ORF">A2557_11740</name>
</gene>
<comment type="caution">
    <text evidence="3">The sequence shown here is derived from an EMBL/GenBank/DDBJ whole genome shotgun (WGS) entry which is preliminary data.</text>
</comment>
<dbReference type="AlphaFoldDB" id="A0A1F6GUF7"/>
<reference evidence="3 4" key="1">
    <citation type="journal article" date="2016" name="Nat. Commun.">
        <title>Thousands of microbial genomes shed light on interconnected biogeochemical processes in an aquifer system.</title>
        <authorList>
            <person name="Anantharaman K."/>
            <person name="Brown C.T."/>
            <person name="Hug L.A."/>
            <person name="Sharon I."/>
            <person name="Castelle C.J."/>
            <person name="Probst A.J."/>
            <person name="Thomas B.C."/>
            <person name="Singh A."/>
            <person name="Wilkins M.J."/>
            <person name="Karaoz U."/>
            <person name="Brodie E.L."/>
            <person name="Williams K.H."/>
            <person name="Hubbard S.S."/>
            <person name="Banfield J.F."/>
        </authorList>
    </citation>
    <scope>NUCLEOTIDE SEQUENCE [LARGE SCALE GENOMIC DNA]</scope>
</reference>
<sequence length="99" mass="11342">MGNLIPLTQPGEYLAEILDELGITAYRLAKETKVPRDRISHIIRGTRVITPDTALRLGRYFGQSPQFWLRLQVDYDLRKAQREIGAEINAEVEPYKACL</sequence>
<dbReference type="Pfam" id="PF01381">
    <property type="entry name" value="HTH_3"/>
    <property type="match status" value="1"/>
</dbReference>
<dbReference type="CDD" id="cd00093">
    <property type="entry name" value="HTH_XRE"/>
    <property type="match status" value="1"/>
</dbReference>
<dbReference type="SMART" id="SM00530">
    <property type="entry name" value="HTH_XRE"/>
    <property type="match status" value="1"/>
</dbReference>
<dbReference type="PANTHER" id="PTHR36924:SF1">
    <property type="entry name" value="ANTITOXIN HIGA-1"/>
    <property type="match status" value="1"/>
</dbReference>
<dbReference type="PROSITE" id="PS50943">
    <property type="entry name" value="HTH_CROC1"/>
    <property type="match status" value="1"/>
</dbReference>
<dbReference type="InterPro" id="IPR010982">
    <property type="entry name" value="Lambda_DNA-bd_dom_sf"/>
</dbReference>
<evidence type="ECO:0000313" key="4">
    <source>
        <dbReference type="Proteomes" id="UP000177583"/>
    </source>
</evidence>
<evidence type="ECO:0000313" key="3">
    <source>
        <dbReference type="EMBL" id="OGH01679.1"/>
    </source>
</evidence>
<dbReference type="GO" id="GO:0003677">
    <property type="term" value="F:DNA binding"/>
    <property type="evidence" value="ECO:0007669"/>
    <property type="project" value="UniProtKB-KW"/>
</dbReference>
<keyword evidence="1" id="KW-0238">DNA-binding</keyword>
<accession>A0A1F6GUF7</accession>
<dbReference type="EMBL" id="MFNF01000030">
    <property type="protein sequence ID" value="OGH01679.1"/>
    <property type="molecule type" value="Genomic_DNA"/>
</dbReference>
<dbReference type="SUPFAM" id="SSF47413">
    <property type="entry name" value="lambda repressor-like DNA-binding domains"/>
    <property type="match status" value="1"/>
</dbReference>
<proteinExistence type="predicted"/>
<dbReference type="InterPro" id="IPR001387">
    <property type="entry name" value="Cro/C1-type_HTH"/>
</dbReference>
<feature type="domain" description="HTH cro/C1-type" evidence="2">
    <location>
        <begin position="14"/>
        <end position="68"/>
    </location>
</feature>
<dbReference type="Proteomes" id="UP000177583">
    <property type="component" value="Unassembled WGS sequence"/>
</dbReference>
<name>A0A1F6GUF7_9PROT</name>
<dbReference type="PANTHER" id="PTHR36924">
    <property type="entry name" value="ANTITOXIN HIGA-1"/>
    <property type="match status" value="1"/>
</dbReference>
<evidence type="ECO:0000256" key="1">
    <source>
        <dbReference type="ARBA" id="ARBA00023125"/>
    </source>
</evidence>
<dbReference type="NCBIfam" id="TIGR02607">
    <property type="entry name" value="antidote_HigA"/>
    <property type="match status" value="1"/>
</dbReference>